<protein>
    <submittedName>
        <fullName evidence="4 5">Lysine-specific demethylase JMJ16</fullName>
    </submittedName>
</protein>
<dbReference type="InterPro" id="IPR003347">
    <property type="entry name" value="JmjC_dom"/>
</dbReference>
<gene>
    <name evidence="4 5" type="primary">LOC101490786</name>
</gene>
<dbReference type="Gene3D" id="2.60.120.650">
    <property type="entry name" value="Cupin"/>
    <property type="match status" value="1"/>
</dbReference>
<dbReference type="InterPro" id="IPR003349">
    <property type="entry name" value="JmjN"/>
</dbReference>
<dbReference type="SMART" id="SM00545">
    <property type="entry name" value="JmjN"/>
    <property type="match status" value="1"/>
</dbReference>
<reference evidence="4 5" key="2">
    <citation type="submission" date="2025-04" db="UniProtKB">
        <authorList>
            <consortium name="RefSeq"/>
        </authorList>
    </citation>
    <scope>IDENTIFICATION</scope>
    <source>
        <tissue evidence="4 5">Etiolated seedlings</tissue>
    </source>
</reference>
<dbReference type="STRING" id="3827.A0A1S2XSC5"/>
<dbReference type="PROSITE" id="PS51183">
    <property type="entry name" value="JMJN"/>
    <property type="match status" value="1"/>
</dbReference>
<accession>A0A1S2XSC5</accession>
<dbReference type="eggNOG" id="KOG1246">
    <property type="taxonomic scope" value="Eukaryota"/>
</dbReference>
<dbReference type="PANTHER" id="PTHR10694">
    <property type="entry name" value="LYSINE-SPECIFIC DEMETHYLASE"/>
    <property type="match status" value="1"/>
</dbReference>
<evidence type="ECO:0000313" key="3">
    <source>
        <dbReference type="Proteomes" id="UP000087171"/>
    </source>
</evidence>
<dbReference type="PaxDb" id="3827-XP_004493785.1"/>
<evidence type="ECO:0000259" key="2">
    <source>
        <dbReference type="PROSITE" id="PS51184"/>
    </source>
</evidence>
<dbReference type="GO" id="GO:0005634">
    <property type="term" value="C:nucleus"/>
    <property type="evidence" value="ECO:0007669"/>
    <property type="project" value="TreeGrafter"/>
</dbReference>
<evidence type="ECO:0000313" key="4">
    <source>
        <dbReference type="RefSeq" id="XP_004493785.1"/>
    </source>
</evidence>
<dbReference type="KEGG" id="cam:101490786"/>
<reference evidence="3" key="1">
    <citation type="journal article" date="2013" name="Nat. Biotechnol.">
        <title>Draft genome sequence of chickpea (Cicer arietinum) provides a resource for trait improvement.</title>
        <authorList>
            <person name="Varshney R.K."/>
            <person name="Song C."/>
            <person name="Saxena R.K."/>
            <person name="Azam S."/>
            <person name="Yu S."/>
            <person name="Sharpe A.G."/>
            <person name="Cannon S."/>
            <person name="Baek J."/>
            <person name="Rosen B.D."/>
            <person name="Tar'an B."/>
            <person name="Millan T."/>
            <person name="Zhang X."/>
            <person name="Ramsay L.D."/>
            <person name="Iwata A."/>
            <person name="Wang Y."/>
            <person name="Nelson W."/>
            <person name="Farmer A.D."/>
            <person name="Gaur P.M."/>
            <person name="Soderlund C."/>
            <person name="Penmetsa R.V."/>
            <person name="Xu C."/>
            <person name="Bharti A.K."/>
            <person name="He W."/>
            <person name="Winter P."/>
            <person name="Zhao S."/>
            <person name="Hane J.K."/>
            <person name="Carrasquilla-Garcia N."/>
            <person name="Condie J.A."/>
            <person name="Upadhyaya H.D."/>
            <person name="Luo M.C."/>
            <person name="Thudi M."/>
            <person name="Gowda C.L."/>
            <person name="Singh N.P."/>
            <person name="Lichtenzveig J."/>
            <person name="Gali K.K."/>
            <person name="Rubio J."/>
            <person name="Nadarajan N."/>
            <person name="Dolezel J."/>
            <person name="Bansal K.C."/>
            <person name="Xu X."/>
            <person name="Edwards D."/>
            <person name="Zhang G."/>
            <person name="Kahl G."/>
            <person name="Gil J."/>
            <person name="Singh K.B."/>
            <person name="Datta S.K."/>
            <person name="Jackson S.A."/>
            <person name="Wang J."/>
            <person name="Cook D.R."/>
        </authorList>
    </citation>
    <scope>NUCLEOTIDE SEQUENCE [LARGE SCALE GENOMIC DNA]</scope>
    <source>
        <strain evidence="3">cv. CDC Frontier</strain>
    </source>
</reference>
<dbReference type="GeneID" id="101490786"/>
<name>A0A1S2XSC5_CICAR</name>
<dbReference type="GO" id="GO:0034647">
    <property type="term" value="F:histone H3K4me/H3K4me2/H3K4me3 demethylase activity"/>
    <property type="evidence" value="ECO:0007669"/>
    <property type="project" value="TreeGrafter"/>
</dbReference>
<feature type="domain" description="JmjC" evidence="2">
    <location>
        <begin position="345"/>
        <end position="508"/>
    </location>
</feature>
<dbReference type="GO" id="GO:0000785">
    <property type="term" value="C:chromatin"/>
    <property type="evidence" value="ECO:0007669"/>
    <property type="project" value="TreeGrafter"/>
</dbReference>
<dbReference type="Pfam" id="PF02373">
    <property type="entry name" value="JmjC"/>
    <property type="match status" value="1"/>
</dbReference>
<organism evidence="3 4">
    <name type="scientific">Cicer arietinum</name>
    <name type="common">Chickpea</name>
    <name type="synonym">Garbanzo</name>
    <dbReference type="NCBI Taxonomy" id="3827"/>
    <lineage>
        <taxon>Eukaryota</taxon>
        <taxon>Viridiplantae</taxon>
        <taxon>Streptophyta</taxon>
        <taxon>Embryophyta</taxon>
        <taxon>Tracheophyta</taxon>
        <taxon>Spermatophyta</taxon>
        <taxon>Magnoliopsida</taxon>
        <taxon>eudicotyledons</taxon>
        <taxon>Gunneridae</taxon>
        <taxon>Pentapetalae</taxon>
        <taxon>rosids</taxon>
        <taxon>fabids</taxon>
        <taxon>Fabales</taxon>
        <taxon>Fabaceae</taxon>
        <taxon>Papilionoideae</taxon>
        <taxon>50 kb inversion clade</taxon>
        <taxon>NPAAA clade</taxon>
        <taxon>Hologalegina</taxon>
        <taxon>IRL clade</taxon>
        <taxon>Cicereae</taxon>
        <taxon>Cicer</taxon>
    </lineage>
</organism>
<dbReference type="SUPFAM" id="SSF51197">
    <property type="entry name" value="Clavaminate synthase-like"/>
    <property type="match status" value="1"/>
</dbReference>
<dbReference type="Proteomes" id="UP000087171">
    <property type="component" value="Chromosome Ca3"/>
</dbReference>
<dbReference type="AlphaFoldDB" id="A0A1S2XSC5"/>
<dbReference type="InterPro" id="IPR004198">
    <property type="entry name" value="Znf_C5HC2"/>
</dbReference>
<dbReference type="OrthoDB" id="1678912at2759"/>
<sequence>MMEANYESNSSKIKKMEHVSVPPGFASLTSFYLKRDEKVNKTDKSTNIVPNEIYTHRPWILLDQSSNHKPQESHNDHLPMVKLNPHTNSSLPKGTVFGCPNCSNCIKVLARWHPEDVRREDLGEAPIFHPTEEEFKDTLKYIASIRSRAEPYGICRIIPPTSWKPPSILEGKNVWENSEFVAQIQRIDGHQVQPAPENTAISYDTIETKRRKGMKVAMDSHLGNRSTCTPNQENVQECDYEPKPGPKFSLKTFKKLADEFKFQYFNYKDKNKIMGSDINSAIRQQHWEPSVENIEGEYGRIVQNPTEEIKVFCGNTLEAGDFSSGFPIPTVSDPPEANTYPEYVKSGWNLNNMLSVPGSLLSFESPEAAHKFSPRVHVGMCFSPLKWKVEEHRLYSLCYMHLGEPKVWYSVPGRFAVNFETVWKKYIRDMYAEHPDMHDNMVMQLSCSVLKEESIPVYRCVQHPREFVLVFPGAYHSGFDCGFNCSEATSFAPLEWLPHGQNVVELHCEQKRKTSISYDKLLLGAAREAVRARWETDICMKSTPDNLTCKDAYQRSGILTKVLSSRIMSENLKRKFISTSLKSQKMDENFDVNCKRECSICLRDLFLSAVGCSCSDDKFACIDHAKQLCSCSWTEKILLCRYEISELDVLHQALDGKLSAVYKWAKEHLGLTVRSVASKRSKQTPEKLIDSQDLMKEPILQPVRDGYYKWKQSKPQATSNTSEGKQNETAFQVKWSSSSIHSSSYGIHSKKNTASLHSAISNEIKAKEKMAGHHSAAINIGEGSNSAEIKPNSKAIGDFTISKKVGDPKVSDVSTPSSRFLSFLQENVLFEISSDSTSSSTSSESDDA</sequence>
<evidence type="ECO:0000259" key="1">
    <source>
        <dbReference type="PROSITE" id="PS51183"/>
    </source>
</evidence>
<proteinExistence type="predicted"/>
<dbReference type="GO" id="GO:0010468">
    <property type="term" value="P:regulation of gene expression"/>
    <property type="evidence" value="ECO:0007669"/>
    <property type="project" value="TreeGrafter"/>
</dbReference>
<dbReference type="PROSITE" id="PS51184">
    <property type="entry name" value="JMJC"/>
    <property type="match status" value="1"/>
</dbReference>
<evidence type="ECO:0000313" key="5">
    <source>
        <dbReference type="RefSeq" id="XP_004493786.1"/>
    </source>
</evidence>
<dbReference type="Pfam" id="PF02928">
    <property type="entry name" value="zf-C5HC2"/>
    <property type="match status" value="1"/>
</dbReference>
<dbReference type="Pfam" id="PF02375">
    <property type="entry name" value="JmjN"/>
    <property type="match status" value="1"/>
</dbReference>
<keyword evidence="3" id="KW-1185">Reference proteome</keyword>
<dbReference type="PANTHER" id="PTHR10694:SF54">
    <property type="entry name" value="INACTIVE LYSINE-SPECIFIC DEMETHYLASE JMJ19-RELATED"/>
    <property type="match status" value="1"/>
</dbReference>
<dbReference type="RefSeq" id="XP_004493785.1">
    <property type="nucleotide sequence ID" value="XM_004493728.3"/>
</dbReference>
<dbReference type="SMART" id="SM00558">
    <property type="entry name" value="JmjC"/>
    <property type="match status" value="1"/>
</dbReference>
<dbReference type="RefSeq" id="XP_004493786.1">
    <property type="nucleotide sequence ID" value="XM_004493729.3"/>
</dbReference>
<feature type="domain" description="JmjN" evidence="1">
    <location>
        <begin position="125"/>
        <end position="166"/>
    </location>
</feature>